<gene>
    <name evidence="2" type="ORF">WJX68_22130</name>
</gene>
<dbReference type="Gene3D" id="3.40.50.1820">
    <property type="entry name" value="alpha/beta hydrolase"/>
    <property type="match status" value="1"/>
</dbReference>
<protein>
    <submittedName>
        <fullName evidence="2">Alpha/beta fold hydrolase</fullName>
    </submittedName>
</protein>
<organism evidence="2 3">
    <name type="scientific">Pseudonocardia spirodelae</name>
    <dbReference type="NCBI Taxonomy" id="3133431"/>
    <lineage>
        <taxon>Bacteria</taxon>
        <taxon>Bacillati</taxon>
        <taxon>Actinomycetota</taxon>
        <taxon>Actinomycetes</taxon>
        <taxon>Pseudonocardiales</taxon>
        <taxon>Pseudonocardiaceae</taxon>
        <taxon>Pseudonocardia</taxon>
    </lineage>
</organism>
<evidence type="ECO:0000313" key="2">
    <source>
        <dbReference type="EMBL" id="MEJ8281651.1"/>
    </source>
</evidence>
<dbReference type="GO" id="GO:0016787">
    <property type="term" value="F:hydrolase activity"/>
    <property type="evidence" value="ECO:0007669"/>
    <property type="project" value="UniProtKB-KW"/>
</dbReference>
<dbReference type="PIRSF" id="PIRSF037442">
    <property type="entry name" value="UCP037442_abhydr"/>
    <property type="match status" value="1"/>
</dbReference>
<dbReference type="InterPro" id="IPR022742">
    <property type="entry name" value="Hydrolase_4"/>
</dbReference>
<proteinExistence type="predicted"/>
<keyword evidence="2" id="KW-0378">Hydrolase</keyword>
<comment type="caution">
    <text evidence="2">The sequence shown here is derived from an EMBL/GenBank/DDBJ whole genome shotgun (WGS) entry which is preliminary data.</text>
</comment>
<sequence>MPEPVTAVLDRPTPAPLELTLHPAADPVAPVLLVVPAMGMRASFYTPLLGALADAGVAAAVTELRGHQARPAPPPGRRHDHGYDDLVGDLGAAVETVRELRPGAPVLPLGHSLGGHLCAAFAARRPDRVDGLALVASGSVDWRVWGPGHLLRTQAVVAAASLLGHFPGDRVGFAGREARGQMRDWGRWARTGRLAFGTPRVDHGPSIAALPLPVLGIGFERDTLAPPASTAALLDMFAAAEVTRHLLDVPARRPHVGWAREPGALAVVVPVLAGWARGAGRP</sequence>
<dbReference type="Proteomes" id="UP001364211">
    <property type="component" value="Unassembled WGS sequence"/>
</dbReference>
<dbReference type="EMBL" id="JBBJUP010000022">
    <property type="protein sequence ID" value="MEJ8281651.1"/>
    <property type="molecule type" value="Genomic_DNA"/>
</dbReference>
<feature type="domain" description="Serine aminopeptidase S33" evidence="1">
    <location>
        <begin position="30"/>
        <end position="138"/>
    </location>
</feature>
<dbReference type="Pfam" id="PF12146">
    <property type="entry name" value="Hydrolase_4"/>
    <property type="match status" value="1"/>
</dbReference>
<dbReference type="InterPro" id="IPR029058">
    <property type="entry name" value="AB_hydrolase_fold"/>
</dbReference>
<dbReference type="RefSeq" id="WP_340294236.1">
    <property type="nucleotide sequence ID" value="NZ_JBBJUP010000022.1"/>
</dbReference>
<evidence type="ECO:0000313" key="3">
    <source>
        <dbReference type="Proteomes" id="UP001364211"/>
    </source>
</evidence>
<dbReference type="InterPro" id="IPR017208">
    <property type="entry name" value="UCP037442_abhydr"/>
</dbReference>
<accession>A0ABU8TCI5</accession>
<reference evidence="2 3" key="1">
    <citation type="submission" date="2024-03" db="EMBL/GenBank/DDBJ databases">
        <title>Draft genome sequence of Pseudonocardia sp. DW16-2.</title>
        <authorList>
            <person name="Duangmal K."/>
        </authorList>
    </citation>
    <scope>NUCLEOTIDE SEQUENCE [LARGE SCALE GENOMIC DNA]</scope>
    <source>
        <strain evidence="2 3">DW16-2</strain>
    </source>
</reference>
<name>A0ABU8TCI5_9PSEU</name>
<dbReference type="SUPFAM" id="SSF53474">
    <property type="entry name" value="alpha/beta-Hydrolases"/>
    <property type="match status" value="1"/>
</dbReference>
<evidence type="ECO:0000259" key="1">
    <source>
        <dbReference type="Pfam" id="PF12146"/>
    </source>
</evidence>
<keyword evidence="3" id="KW-1185">Reference proteome</keyword>